<keyword evidence="9" id="KW-1185">Reference proteome</keyword>
<name>A0A917MTY5_9MICC</name>
<proteinExistence type="inferred from homology"/>
<organism evidence="8 9">
    <name type="scientific">Rothia aerolata</name>
    <dbReference type="NCBI Taxonomy" id="1812262"/>
    <lineage>
        <taxon>Bacteria</taxon>
        <taxon>Bacillati</taxon>
        <taxon>Actinomycetota</taxon>
        <taxon>Actinomycetes</taxon>
        <taxon>Micrococcales</taxon>
        <taxon>Micrococcaceae</taxon>
        <taxon>Rothia</taxon>
    </lineage>
</organism>
<dbReference type="InterPro" id="IPR001525">
    <property type="entry name" value="C5_MeTfrase"/>
</dbReference>
<gene>
    <name evidence="8" type="ORF">GCM10007359_15770</name>
</gene>
<dbReference type="GO" id="GO:0003886">
    <property type="term" value="F:DNA (cytosine-5-)-methyltransferase activity"/>
    <property type="evidence" value="ECO:0007669"/>
    <property type="project" value="UniProtKB-EC"/>
</dbReference>
<comment type="similarity">
    <text evidence="6 7">Belongs to the class I-like SAM-binding methyltransferase superfamily. C5-methyltransferase family.</text>
</comment>
<dbReference type="Pfam" id="PF00145">
    <property type="entry name" value="DNA_methylase"/>
    <property type="match status" value="1"/>
</dbReference>
<dbReference type="NCBIfam" id="TIGR00675">
    <property type="entry name" value="dcm"/>
    <property type="match status" value="1"/>
</dbReference>
<keyword evidence="4 6" id="KW-0949">S-adenosyl-L-methionine</keyword>
<dbReference type="GO" id="GO:0003677">
    <property type="term" value="F:DNA binding"/>
    <property type="evidence" value="ECO:0007669"/>
    <property type="project" value="TreeGrafter"/>
</dbReference>
<dbReference type="InterPro" id="IPR031303">
    <property type="entry name" value="C5_meth_CS"/>
</dbReference>
<dbReference type="GO" id="GO:0009307">
    <property type="term" value="P:DNA restriction-modification system"/>
    <property type="evidence" value="ECO:0007669"/>
    <property type="project" value="UniProtKB-KW"/>
</dbReference>
<keyword evidence="5" id="KW-0680">Restriction system</keyword>
<evidence type="ECO:0000256" key="3">
    <source>
        <dbReference type="ARBA" id="ARBA00022679"/>
    </source>
</evidence>
<dbReference type="RefSeq" id="WP_229723148.1">
    <property type="nucleotide sequence ID" value="NZ_BMDC01000003.1"/>
</dbReference>
<dbReference type="GO" id="GO:0032259">
    <property type="term" value="P:methylation"/>
    <property type="evidence" value="ECO:0007669"/>
    <property type="project" value="UniProtKB-KW"/>
</dbReference>
<dbReference type="PROSITE" id="PS00095">
    <property type="entry name" value="C5_MTASE_2"/>
    <property type="match status" value="1"/>
</dbReference>
<dbReference type="EMBL" id="BMDC01000003">
    <property type="protein sequence ID" value="GGH63956.1"/>
    <property type="molecule type" value="Genomic_DNA"/>
</dbReference>
<dbReference type="Gene3D" id="3.90.120.10">
    <property type="entry name" value="DNA Methylase, subunit A, domain 2"/>
    <property type="match status" value="1"/>
</dbReference>
<sequence length="469" mass="52586">MVYETKNLFRIEDHMNQYLSGKEVAEKLGVSSAVITRLSNRGELQYEVVGKRKIYPAKSVKQYLVDNNLCEAPSDHKRRLNNKPKISALSFFSGAGGLDLGLENVGVTNLLHCENNREARMTIQSNRPEAALIGDISNTTAGQILEFAGLDTDDEVDIMHGGPPCQAFSTAGSRRAFNDPRGNVFLRYLELAAEIRPKYLVIENVRGLLSTPYPLRRGENAVSGGALTLILRNLENMGYGVSFNLYNSANFGAAQTRERVILIAKRDGSVMPWLKPTNSNDESWGLPRWKTFGDVCNDLDVIEHHFSQFPEKRLKYFRKLKEGEYWTSLSTEDQKEALGKAYFLGGGKTGFYRRITRSKPSPTLVTSPTMPATDLCHPIELRPLSIEEYKALQGFPSDWNVAGSINDQYRQLGNAVPVPLGEAIGKAIIADMSGNKSDEYINFPYSRYKNTSHLSWGYNNLRMCEEKLF</sequence>
<dbReference type="InterPro" id="IPR029063">
    <property type="entry name" value="SAM-dependent_MTases_sf"/>
</dbReference>
<dbReference type="GO" id="GO:0044027">
    <property type="term" value="P:negative regulation of gene expression via chromosomal CpG island methylation"/>
    <property type="evidence" value="ECO:0007669"/>
    <property type="project" value="TreeGrafter"/>
</dbReference>
<dbReference type="PANTHER" id="PTHR10629">
    <property type="entry name" value="CYTOSINE-SPECIFIC METHYLTRANSFERASE"/>
    <property type="match status" value="1"/>
</dbReference>
<dbReference type="PRINTS" id="PR00105">
    <property type="entry name" value="C5METTRFRASE"/>
</dbReference>
<accession>A0A917MTY5</accession>
<keyword evidence="2 6" id="KW-0489">Methyltransferase</keyword>
<evidence type="ECO:0000256" key="4">
    <source>
        <dbReference type="ARBA" id="ARBA00022691"/>
    </source>
</evidence>
<evidence type="ECO:0000256" key="6">
    <source>
        <dbReference type="PROSITE-ProRule" id="PRU01016"/>
    </source>
</evidence>
<dbReference type="Gene3D" id="3.40.50.150">
    <property type="entry name" value="Vaccinia Virus protein VP39"/>
    <property type="match status" value="1"/>
</dbReference>
<dbReference type="Proteomes" id="UP000600171">
    <property type="component" value="Unassembled WGS sequence"/>
</dbReference>
<feature type="active site" evidence="6">
    <location>
        <position position="165"/>
    </location>
</feature>
<evidence type="ECO:0000313" key="9">
    <source>
        <dbReference type="Proteomes" id="UP000600171"/>
    </source>
</evidence>
<evidence type="ECO:0000313" key="8">
    <source>
        <dbReference type="EMBL" id="GGH63956.1"/>
    </source>
</evidence>
<evidence type="ECO:0000256" key="2">
    <source>
        <dbReference type="ARBA" id="ARBA00022603"/>
    </source>
</evidence>
<dbReference type="AlphaFoldDB" id="A0A917MTY5"/>
<dbReference type="InterPro" id="IPR050390">
    <property type="entry name" value="C5-Methyltransferase"/>
</dbReference>
<comment type="caution">
    <text evidence="8">The sequence shown here is derived from an EMBL/GenBank/DDBJ whole genome shotgun (WGS) entry which is preliminary data.</text>
</comment>
<keyword evidence="3 6" id="KW-0808">Transferase</keyword>
<protein>
    <recommendedName>
        <fullName evidence="1">DNA (cytosine-5-)-methyltransferase</fullName>
        <ecNumber evidence="1">2.1.1.37</ecNumber>
    </recommendedName>
</protein>
<dbReference type="EC" id="2.1.1.37" evidence="1"/>
<evidence type="ECO:0000256" key="7">
    <source>
        <dbReference type="RuleBase" id="RU000416"/>
    </source>
</evidence>
<dbReference type="SUPFAM" id="SSF53335">
    <property type="entry name" value="S-adenosyl-L-methionine-dependent methyltransferases"/>
    <property type="match status" value="1"/>
</dbReference>
<dbReference type="PROSITE" id="PS51679">
    <property type="entry name" value="SAM_MT_C5"/>
    <property type="match status" value="1"/>
</dbReference>
<reference evidence="8 9" key="1">
    <citation type="journal article" date="2014" name="Int. J. Syst. Evol. Microbiol.">
        <title>Complete genome sequence of Corynebacterium casei LMG S-19264T (=DSM 44701T), isolated from a smear-ripened cheese.</title>
        <authorList>
            <consortium name="US DOE Joint Genome Institute (JGI-PGF)"/>
            <person name="Walter F."/>
            <person name="Albersmeier A."/>
            <person name="Kalinowski J."/>
            <person name="Ruckert C."/>
        </authorList>
    </citation>
    <scope>NUCLEOTIDE SEQUENCE [LARGE SCALE GENOMIC DNA]</scope>
    <source>
        <strain evidence="8 9">CCM 8669</strain>
    </source>
</reference>
<evidence type="ECO:0000256" key="1">
    <source>
        <dbReference type="ARBA" id="ARBA00011975"/>
    </source>
</evidence>
<dbReference type="PANTHER" id="PTHR10629:SF52">
    <property type="entry name" value="DNA (CYTOSINE-5)-METHYLTRANSFERASE 1"/>
    <property type="match status" value="1"/>
</dbReference>
<evidence type="ECO:0000256" key="5">
    <source>
        <dbReference type="ARBA" id="ARBA00022747"/>
    </source>
</evidence>